<keyword evidence="1" id="KW-1133">Transmembrane helix</keyword>
<feature type="domain" description="GGDEF" evidence="3">
    <location>
        <begin position="300"/>
        <end position="432"/>
    </location>
</feature>
<feature type="transmembrane region" description="Helical" evidence="1">
    <location>
        <begin position="39"/>
        <end position="63"/>
    </location>
</feature>
<evidence type="ECO:0000313" key="5">
    <source>
        <dbReference type="Proteomes" id="UP001589747"/>
    </source>
</evidence>
<sequence>MKRADKWTWGAAVCLIAAAAVPGMSNLGANTHIYKHLFVFMHAAAEFLAFASCFAIFTLGCLFRLDAVTRWQRSLASLYGVVGVLTLMHAMTSDGMPLASPEGAVPMSLLYAGLAELAGAIGLLVIFGRGERSSGRAGRMAMFGAVAASTVFAGVLYAWIDGDRLAYGPGVRAVGAVTEGMILVSYALSAAMLFFRYRATRPALASSAMHAMTLFALANALLVLSSGDESYTLLAGQGLRLLGYASLIRGMFASAEEAKALRQESCKADIDRDELTGLATRRMLKEQLQADMIQAKADNRVLGLLLLDIDRFKTINDALGHTFGDSMIQAVSERLRSAMDGQDRIYRMGGDEFAVVLPGLATTEAAETHAQRLMGMFDQPILLDDAEYHITISIGISFFPQDGESVDVLIKNADTAMYTAKVHRNEFQSYHSEMNQTTRDKLRLESDLRKALENEQFTLAYQPLVNLNTGRIAGVEALVRWQHPQRGLLPPGEFIPLTEENGLILPLGEWVLRAACKQNKAWQDAGLPPMRMSVNLSMRQFRQHKLADRIQSILEQTGMPPEYLELEITESMTSDVEFAIDTLSSLKALGVQISIDDFGTGYSSLGYLKRFPVDKLKIDRSFVTDLREGSSDAAIVTTITSMASHLKLKVTAEGVENDDQLRFLRERNCEEAQGYYFTKPIPANLFEHWYKRYLQSA</sequence>
<dbReference type="InterPro" id="IPR033425">
    <property type="entry name" value="MASE3"/>
</dbReference>
<dbReference type="Pfam" id="PF00990">
    <property type="entry name" value="GGDEF"/>
    <property type="match status" value="1"/>
</dbReference>
<dbReference type="SMART" id="SM00052">
    <property type="entry name" value="EAL"/>
    <property type="match status" value="1"/>
</dbReference>
<evidence type="ECO:0000256" key="1">
    <source>
        <dbReference type="SAM" id="Phobius"/>
    </source>
</evidence>
<dbReference type="Proteomes" id="UP001589747">
    <property type="component" value="Unassembled WGS sequence"/>
</dbReference>
<dbReference type="InterPro" id="IPR052155">
    <property type="entry name" value="Biofilm_reg_signaling"/>
</dbReference>
<keyword evidence="1" id="KW-0812">Transmembrane</keyword>
<dbReference type="CDD" id="cd01949">
    <property type="entry name" value="GGDEF"/>
    <property type="match status" value="1"/>
</dbReference>
<dbReference type="InterPro" id="IPR029787">
    <property type="entry name" value="Nucleotide_cyclase"/>
</dbReference>
<dbReference type="PROSITE" id="PS50883">
    <property type="entry name" value="EAL"/>
    <property type="match status" value="1"/>
</dbReference>
<dbReference type="InterPro" id="IPR035919">
    <property type="entry name" value="EAL_sf"/>
</dbReference>
<dbReference type="Gene3D" id="3.20.20.450">
    <property type="entry name" value="EAL domain"/>
    <property type="match status" value="1"/>
</dbReference>
<dbReference type="SMART" id="SM00267">
    <property type="entry name" value="GGDEF"/>
    <property type="match status" value="1"/>
</dbReference>
<evidence type="ECO:0000259" key="2">
    <source>
        <dbReference type="PROSITE" id="PS50883"/>
    </source>
</evidence>
<name>A0ABV5KYN3_9BACL</name>
<dbReference type="SUPFAM" id="SSF55073">
    <property type="entry name" value="Nucleotide cyclase"/>
    <property type="match status" value="1"/>
</dbReference>
<comment type="caution">
    <text evidence="4">The sequence shown here is derived from an EMBL/GenBank/DDBJ whole genome shotgun (WGS) entry which is preliminary data.</text>
</comment>
<feature type="domain" description="EAL" evidence="2">
    <location>
        <begin position="441"/>
        <end position="694"/>
    </location>
</feature>
<dbReference type="SUPFAM" id="SSF141868">
    <property type="entry name" value="EAL domain-like"/>
    <property type="match status" value="1"/>
</dbReference>
<dbReference type="InterPro" id="IPR001633">
    <property type="entry name" value="EAL_dom"/>
</dbReference>
<keyword evidence="1" id="KW-0472">Membrane</keyword>
<accession>A0ABV5KYN3</accession>
<dbReference type="NCBIfam" id="TIGR00254">
    <property type="entry name" value="GGDEF"/>
    <property type="match status" value="1"/>
</dbReference>
<feature type="transmembrane region" description="Helical" evidence="1">
    <location>
        <begin position="140"/>
        <end position="160"/>
    </location>
</feature>
<evidence type="ECO:0000313" key="4">
    <source>
        <dbReference type="EMBL" id="MFB9330335.1"/>
    </source>
</evidence>
<feature type="transmembrane region" description="Helical" evidence="1">
    <location>
        <begin position="75"/>
        <end position="92"/>
    </location>
</feature>
<proteinExistence type="predicted"/>
<dbReference type="PANTHER" id="PTHR44757:SF2">
    <property type="entry name" value="BIOFILM ARCHITECTURE MAINTENANCE PROTEIN MBAA"/>
    <property type="match status" value="1"/>
</dbReference>
<dbReference type="EMBL" id="JBHMDO010000047">
    <property type="protein sequence ID" value="MFB9330335.1"/>
    <property type="molecule type" value="Genomic_DNA"/>
</dbReference>
<dbReference type="Pfam" id="PF17159">
    <property type="entry name" value="MASE3"/>
    <property type="match status" value="1"/>
</dbReference>
<dbReference type="CDD" id="cd01948">
    <property type="entry name" value="EAL"/>
    <property type="match status" value="1"/>
</dbReference>
<dbReference type="RefSeq" id="WP_377501421.1">
    <property type="nucleotide sequence ID" value="NZ_JBHMDO010000047.1"/>
</dbReference>
<keyword evidence="5" id="KW-1185">Reference proteome</keyword>
<dbReference type="PROSITE" id="PS50887">
    <property type="entry name" value="GGDEF"/>
    <property type="match status" value="1"/>
</dbReference>
<reference evidence="4 5" key="1">
    <citation type="submission" date="2024-09" db="EMBL/GenBank/DDBJ databases">
        <authorList>
            <person name="Sun Q."/>
            <person name="Mori K."/>
        </authorList>
    </citation>
    <scope>NUCLEOTIDE SEQUENCE [LARGE SCALE GENOMIC DNA]</scope>
    <source>
        <strain evidence="4 5">TISTR 2452</strain>
    </source>
</reference>
<organism evidence="4 5">
    <name type="scientific">Paenibacillus aurantiacus</name>
    <dbReference type="NCBI Taxonomy" id="1936118"/>
    <lineage>
        <taxon>Bacteria</taxon>
        <taxon>Bacillati</taxon>
        <taxon>Bacillota</taxon>
        <taxon>Bacilli</taxon>
        <taxon>Bacillales</taxon>
        <taxon>Paenibacillaceae</taxon>
        <taxon>Paenibacillus</taxon>
    </lineage>
</organism>
<evidence type="ECO:0000259" key="3">
    <source>
        <dbReference type="PROSITE" id="PS50887"/>
    </source>
</evidence>
<dbReference type="Gene3D" id="3.30.70.270">
    <property type="match status" value="1"/>
</dbReference>
<dbReference type="InterPro" id="IPR043128">
    <property type="entry name" value="Rev_trsase/Diguanyl_cyclase"/>
</dbReference>
<dbReference type="InterPro" id="IPR000160">
    <property type="entry name" value="GGDEF_dom"/>
</dbReference>
<dbReference type="PANTHER" id="PTHR44757">
    <property type="entry name" value="DIGUANYLATE CYCLASE DGCP"/>
    <property type="match status" value="1"/>
</dbReference>
<feature type="transmembrane region" description="Helical" evidence="1">
    <location>
        <begin position="172"/>
        <end position="195"/>
    </location>
</feature>
<feature type="transmembrane region" description="Helical" evidence="1">
    <location>
        <begin position="104"/>
        <end position="128"/>
    </location>
</feature>
<protein>
    <submittedName>
        <fullName evidence="4">Bifunctional diguanylate cyclase/phosphodiesterase</fullName>
    </submittedName>
</protein>
<dbReference type="Pfam" id="PF00563">
    <property type="entry name" value="EAL"/>
    <property type="match status" value="1"/>
</dbReference>
<feature type="transmembrane region" description="Helical" evidence="1">
    <location>
        <begin position="207"/>
        <end position="225"/>
    </location>
</feature>
<gene>
    <name evidence="4" type="ORF">ACFFSY_30690</name>
</gene>